<dbReference type="AlphaFoldDB" id="A0A1X2GDV1"/>
<evidence type="ECO:0000313" key="1">
    <source>
        <dbReference type="EMBL" id="ORX51576.1"/>
    </source>
</evidence>
<name>A0A1X2GDV1_9FUNG</name>
<evidence type="ECO:0000313" key="2">
    <source>
        <dbReference type="Proteomes" id="UP000242146"/>
    </source>
</evidence>
<dbReference type="Proteomes" id="UP000242146">
    <property type="component" value="Unassembled WGS sequence"/>
</dbReference>
<accession>A0A1X2GDV1</accession>
<reference evidence="1 2" key="1">
    <citation type="submission" date="2016-07" db="EMBL/GenBank/DDBJ databases">
        <title>Pervasive Adenine N6-methylation of Active Genes in Fungi.</title>
        <authorList>
            <consortium name="DOE Joint Genome Institute"/>
            <person name="Mondo S.J."/>
            <person name="Dannebaum R.O."/>
            <person name="Kuo R.C."/>
            <person name="Labutti K."/>
            <person name="Haridas S."/>
            <person name="Kuo A."/>
            <person name="Salamov A."/>
            <person name="Ahrendt S.R."/>
            <person name="Lipzen A."/>
            <person name="Sullivan W."/>
            <person name="Andreopoulos W.B."/>
            <person name="Clum A."/>
            <person name="Lindquist E."/>
            <person name="Daum C."/>
            <person name="Ramamoorthy G.K."/>
            <person name="Gryganskyi A."/>
            <person name="Culley D."/>
            <person name="Magnuson J.K."/>
            <person name="James T.Y."/>
            <person name="O'Malley M.A."/>
            <person name="Stajich J.E."/>
            <person name="Spatafora J.W."/>
            <person name="Visel A."/>
            <person name="Grigoriev I.V."/>
        </authorList>
    </citation>
    <scope>NUCLEOTIDE SEQUENCE [LARGE SCALE GENOMIC DNA]</scope>
    <source>
        <strain evidence="1 2">NRRL 3301</strain>
    </source>
</reference>
<protein>
    <submittedName>
        <fullName evidence="1">Uncharacterized protein</fullName>
    </submittedName>
</protein>
<sequence length="74" mass="8550">MNLQGSSHPNFLAILVPSKLNWLQNLVPSLCCLRRPLVLLTRIQSNVLWTIWQPATTILQMNTSRPNSKRTYDF</sequence>
<organism evidence="1 2">
    <name type="scientific">Hesseltinella vesiculosa</name>
    <dbReference type="NCBI Taxonomy" id="101127"/>
    <lineage>
        <taxon>Eukaryota</taxon>
        <taxon>Fungi</taxon>
        <taxon>Fungi incertae sedis</taxon>
        <taxon>Mucoromycota</taxon>
        <taxon>Mucoromycotina</taxon>
        <taxon>Mucoromycetes</taxon>
        <taxon>Mucorales</taxon>
        <taxon>Cunninghamellaceae</taxon>
        <taxon>Hesseltinella</taxon>
    </lineage>
</organism>
<proteinExistence type="predicted"/>
<gene>
    <name evidence="1" type="ORF">DM01DRAFT_1080436</name>
</gene>
<dbReference type="EMBL" id="MCGT01000020">
    <property type="protein sequence ID" value="ORX51576.1"/>
    <property type="molecule type" value="Genomic_DNA"/>
</dbReference>
<comment type="caution">
    <text evidence="1">The sequence shown here is derived from an EMBL/GenBank/DDBJ whole genome shotgun (WGS) entry which is preliminary data.</text>
</comment>
<keyword evidence="2" id="KW-1185">Reference proteome</keyword>